<dbReference type="InterPro" id="IPR038763">
    <property type="entry name" value="DHH_sf"/>
</dbReference>
<dbReference type="Gene3D" id="3.10.310.30">
    <property type="match status" value="1"/>
</dbReference>
<evidence type="ECO:0000313" key="4">
    <source>
        <dbReference type="Proteomes" id="UP000295832"/>
    </source>
</evidence>
<dbReference type="PANTHER" id="PTHR47618">
    <property type="entry name" value="BIFUNCTIONAL OLIGORIBONUCLEASE AND PAP PHOSPHATASE NRNA"/>
    <property type="match status" value="1"/>
</dbReference>
<feature type="domain" description="DHHA1" evidence="2">
    <location>
        <begin position="235"/>
        <end position="322"/>
    </location>
</feature>
<dbReference type="RefSeq" id="WP_134116145.1">
    <property type="nucleotide sequence ID" value="NZ_SOEG01000009.1"/>
</dbReference>
<name>A0A4V3GYE4_9FIRM</name>
<dbReference type="STRING" id="926561.GCA_000379025_03027"/>
<sequence>MKNNKLVEITNLISQKQRFLITSHVNPDGDNLGSVIALKLVLEQLGKETVVVIDDEIPSCFSFLHSIDEIIRYEDGLDIDFDMCFTLDCSDLDRIAKVKNIIKSKAIINIDHHGDNPYFGEYNLVKNTAATAEIIYQLIDALEEAKLNKDIAAALATGLITDTGSFRYSNTTSKTHKIMAELLNYDVDTAEISKKVFDTHSYQSLVLRGKVLQNLQIDDSKKIAWVKVSQDLLSEVGATMEDTEGIVNYPRSLAGVEIAILFKETEEEIIRVSLRSNSYFPVDKLAHKFGGGGHPRAAGCSIDANLNEAIEEVVNAAKKELKQVR</sequence>
<dbReference type="Pfam" id="PF01368">
    <property type="entry name" value="DHH"/>
    <property type="match status" value="1"/>
</dbReference>
<dbReference type="Proteomes" id="UP000295832">
    <property type="component" value="Unassembled WGS sequence"/>
</dbReference>
<reference evidence="3 4" key="1">
    <citation type="submission" date="2019-03" db="EMBL/GenBank/DDBJ databases">
        <title>Subsurface microbial communities from deep shales in Ohio and West Virginia, USA.</title>
        <authorList>
            <person name="Wrighton K."/>
        </authorList>
    </citation>
    <scope>NUCLEOTIDE SEQUENCE [LARGE SCALE GENOMIC DNA]</scope>
    <source>
        <strain evidence="3 4">MSL 6dP</strain>
    </source>
</reference>
<keyword evidence="4" id="KW-1185">Reference proteome</keyword>
<dbReference type="EMBL" id="SOEG01000009">
    <property type="protein sequence ID" value="TDX51880.1"/>
    <property type="molecule type" value="Genomic_DNA"/>
</dbReference>
<protein>
    <submittedName>
        <fullName evidence="3">Phosphoesterase RecJ-like protein</fullName>
    </submittedName>
</protein>
<dbReference type="AlphaFoldDB" id="A0A4V3GYE4"/>
<dbReference type="InterPro" id="IPR003156">
    <property type="entry name" value="DHHA1_dom"/>
</dbReference>
<dbReference type="SUPFAM" id="SSF64182">
    <property type="entry name" value="DHH phosphoesterases"/>
    <property type="match status" value="1"/>
</dbReference>
<dbReference type="PANTHER" id="PTHR47618:SF1">
    <property type="entry name" value="BIFUNCTIONAL OLIGORIBONUCLEASE AND PAP PHOSPHATASE NRNA"/>
    <property type="match status" value="1"/>
</dbReference>
<dbReference type="GO" id="GO:0003676">
    <property type="term" value="F:nucleic acid binding"/>
    <property type="evidence" value="ECO:0007669"/>
    <property type="project" value="InterPro"/>
</dbReference>
<gene>
    <name evidence="3" type="ORF">C7959_1093</name>
</gene>
<feature type="domain" description="DDH" evidence="1">
    <location>
        <begin position="19"/>
        <end position="158"/>
    </location>
</feature>
<evidence type="ECO:0000259" key="1">
    <source>
        <dbReference type="Pfam" id="PF01368"/>
    </source>
</evidence>
<proteinExistence type="predicted"/>
<comment type="caution">
    <text evidence="3">The sequence shown here is derived from an EMBL/GenBank/DDBJ whole genome shotgun (WGS) entry which is preliminary data.</text>
</comment>
<evidence type="ECO:0000259" key="2">
    <source>
        <dbReference type="Pfam" id="PF02272"/>
    </source>
</evidence>
<dbReference type="InterPro" id="IPR051319">
    <property type="entry name" value="Oligoribo/pAp-PDE_c-di-AMP_PDE"/>
</dbReference>
<organism evidence="3 4">
    <name type="scientific">Orenia marismortui</name>
    <dbReference type="NCBI Taxonomy" id="46469"/>
    <lineage>
        <taxon>Bacteria</taxon>
        <taxon>Bacillati</taxon>
        <taxon>Bacillota</taxon>
        <taxon>Clostridia</taxon>
        <taxon>Halanaerobiales</taxon>
        <taxon>Halobacteroidaceae</taxon>
        <taxon>Orenia</taxon>
    </lineage>
</organism>
<dbReference type="Pfam" id="PF02272">
    <property type="entry name" value="DHHA1"/>
    <property type="match status" value="1"/>
</dbReference>
<evidence type="ECO:0000313" key="3">
    <source>
        <dbReference type="EMBL" id="TDX51880.1"/>
    </source>
</evidence>
<dbReference type="Gene3D" id="3.90.1640.10">
    <property type="entry name" value="inorganic pyrophosphatase (n-terminal core)"/>
    <property type="match status" value="1"/>
</dbReference>
<accession>A0A4V3GYE4</accession>
<dbReference type="InterPro" id="IPR001667">
    <property type="entry name" value="DDH_dom"/>
</dbReference>